<dbReference type="GO" id="GO:0004383">
    <property type="term" value="F:guanylate cyclase activity"/>
    <property type="evidence" value="ECO:0007669"/>
    <property type="project" value="TreeGrafter"/>
</dbReference>
<feature type="transmembrane region" description="Helical" evidence="8">
    <location>
        <begin position="143"/>
        <end position="160"/>
    </location>
</feature>
<dbReference type="EMBL" id="QEAP01000304">
    <property type="protein sequence ID" value="TPX69866.1"/>
    <property type="molecule type" value="Genomic_DNA"/>
</dbReference>
<keyword evidence="5 8" id="KW-1133">Transmembrane helix</keyword>
<dbReference type="GO" id="GO:0035556">
    <property type="term" value="P:intracellular signal transduction"/>
    <property type="evidence" value="ECO:0007669"/>
    <property type="project" value="InterPro"/>
</dbReference>
<organism evidence="10 11">
    <name type="scientific">Chytriomyces confervae</name>
    <dbReference type="NCBI Taxonomy" id="246404"/>
    <lineage>
        <taxon>Eukaryota</taxon>
        <taxon>Fungi</taxon>
        <taxon>Fungi incertae sedis</taxon>
        <taxon>Chytridiomycota</taxon>
        <taxon>Chytridiomycota incertae sedis</taxon>
        <taxon>Chytridiomycetes</taxon>
        <taxon>Chytridiales</taxon>
        <taxon>Chytriomycetaceae</taxon>
        <taxon>Chytriomyces</taxon>
    </lineage>
</organism>
<keyword evidence="6 8" id="KW-0472">Membrane</keyword>
<evidence type="ECO:0000313" key="11">
    <source>
        <dbReference type="Proteomes" id="UP000320333"/>
    </source>
</evidence>
<evidence type="ECO:0000256" key="8">
    <source>
        <dbReference type="SAM" id="Phobius"/>
    </source>
</evidence>
<gene>
    <name evidence="10" type="ORF">CcCBS67573_g06742</name>
</gene>
<evidence type="ECO:0000256" key="3">
    <source>
        <dbReference type="ARBA" id="ARBA00022692"/>
    </source>
</evidence>
<comment type="similarity">
    <text evidence="2">Belongs to the archaeal/bacterial/fungal opsin family.</text>
</comment>
<evidence type="ECO:0000313" key="10">
    <source>
        <dbReference type="EMBL" id="TPX69866.1"/>
    </source>
</evidence>
<dbReference type="GO" id="GO:0000166">
    <property type="term" value="F:nucleotide binding"/>
    <property type="evidence" value="ECO:0007669"/>
    <property type="project" value="UniProtKB-KW"/>
</dbReference>
<dbReference type="PANTHER" id="PTHR11920">
    <property type="entry name" value="GUANYLYL CYCLASE"/>
    <property type="match status" value="1"/>
</dbReference>
<feature type="transmembrane region" description="Helical" evidence="8">
    <location>
        <begin position="111"/>
        <end position="131"/>
    </location>
</feature>
<feature type="transmembrane region" description="Helical" evidence="8">
    <location>
        <begin position="71"/>
        <end position="91"/>
    </location>
</feature>
<dbReference type="InterPro" id="IPR001054">
    <property type="entry name" value="A/G_cyclase"/>
</dbReference>
<dbReference type="Pfam" id="PF01036">
    <property type="entry name" value="Bac_rhodopsin"/>
    <property type="match status" value="1"/>
</dbReference>
<dbReference type="InterPro" id="IPR029787">
    <property type="entry name" value="Nucleotide_cyclase"/>
</dbReference>
<dbReference type="STRING" id="246404.A0A507F303"/>
<comment type="subcellular location">
    <subcellularLocation>
        <location evidence="1">Membrane</location>
        <topology evidence="1">Multi-pass membrane protein</topology>
    </subcellularLocation>
</comment>
<feature type="domain" description="Guanylate cyclase" evidence="9">
    <location>
        <begin position="378"/>
        <end position="505"/>
    </location>
</feature>
<dbReference type="Pfam" id="PF00211">
    <property type="entry name" value="Guanylate_cyc"/>
    <property type="match status" value="1"/>
</dbReference>
<keyword evidence="7" id="KW-0456">Lyase</keyword>
<evidence type="ECO:0000256" key="2">
    <source>
        <dbReference type="ARBA" id="ARBA00008130"/>
    </source>
</evidence>
<sequence length="553" mass="61518">MTSVDDNQRANCESCTCSVYQIQSGTKRCRGCGHGAVFHQIVVKEARKAGGKINWKEKLNEAKKEKDVSGAVYYVLRNFAVWVVLTGFGMYLLSNGYKKPVFDRGISKDAYAYTAGGFLIAVVYSYIAYANAQNNEKRDLGKVLVLVNFIAMSTYIIQALELTPTFTDYVGYPVDPCRFLEWLTTCPILIYLIAEITDNHAMADVTATYDYTLIALGYFACIFKQPFSEFFACTSTIFFFYTIWNLGEMYNSAIQGKTSCKLDAKSLTTAKYVTLAAWNAFTLTWYVQRAQIVSYEVGELMFCGSDILAKVFLTLILVNATLEESMNAKAKRMEGIADEIQSQMAQADKLLEKLMPPSIVEAMKAGKATGSEEYASVTVFFSDVTNFIALSSKHSTKEMLAMLNKLWVEYDVICKRWGMYKVETIGDAFLGVIGAPERIPDHAERATNFAIDVIRMVSDFRTDSGEELVTRVGLNSGCITAGILGDSNPHWCIVGDAVNTASRMESTSKPMSIHISEATYKLINKKGFKIEGPDVMNIKGKGTMNTYWVHGRG</sequence>
<dbReference type="Gene3D" id="1.20.1070.10">
    <property type="entry name" value="Rhodopsin 7-helix transmembrane proteins"/>
    <property type="match status" value="1"/>
</dbReference>
<dbReference type="CDD" id="cd07302">
    <property type="entry name" value="CHD"/>
    <property type="match status" value="1"/>
</dbReference>
<dbReference type="GO" id="GO:0004016">
    <property type="term" value="F:adenylate cyclase activity"/>
    <property type="evidence" value="ECO:0007669"/>
    <property type="project" value="TreeGrafter"/>
</dbReference>
<dbReference type="SMART" id="SM00044">
    <property type="entry name" value="CYCc"/>
    <property type="match status" value="1"/>
</dbReference>
<evidence type="ECO:0000256" key="4">
    <source>
        <dbReference type="ARBA" id="ARBA00022741"/>
    </source>
</evidence>
<dbReference type="GO" id="GO:0007168">
    <property type="term" value="P:receptor guanylyl cyclase signaling pathway"/>
    <property type="evidence" value="ECO:0007669"/>
    <property type="project" value="TreeGrafter"/>
</dbReference>
<comment type="caution">
    <text evidence="10">The sequence shown here is derived from an EMBL/GenBank/DDBJ whole genome shotgun (WGS) entry which is preliminary data.</text>
</comment>
<keyword evidence="4" id="KW-0547">Nucleotide-binding</keyword>
<dbReference type="GO" id="GO:0005886">
    <property type="term" value="C:plasma membrane"/>
    <property type="evidence" value="ECO:0007669"/>
    <property type="project" value="TreeGrafter"/>
</dbReference>
<dbReference type="SUPFAM" id="SSF81321">
    <property type="entry name" value="Family A G protein-coupled receptor-like"/>
    <property type="match status" value="1"/>
</dbReference>
<reference evidence="10 11" key="1">
    <citation type="journal article" date="2019" name="Sci. Rep.">
        <title>Comparative genomics of chytrid fungi reveal insights into the obligate biotrophic and pathogenic lifestyle of Synchytrium endobioticum.</title>
        <authorList>
            <person name="van de Vossenberg B.T.L.H."/>
            <person name="Warris S."/>
            <person name="Nguyen H.D.T."/>
            <person name="van Gent-Pelzer M.P.E."/>
            <person name="Joly D.L."/>
            <person name="van de Geest H.C."/>
            <person name="Bonants P.J.M."/>
            <person name="Smith D.S."/>
            <person name="Levesque C.A."/>
            <person name="van der Lee T.A.J."/>
        </authorList>
    </citation>
    <scope>NUCLEOTIDE SEQUENCE [LARGE SCALE GENOMIC DNA]</scope>
    <source>
        <strain evidence="10 11">CBS 675.73</strain>
    </source>
</reference>
<dbReference type="OrthoDB" id="60033at2759"/>
<proteinExistence type="inferred from homology"/>
<dbReference type="PANTHER" id="PTHR11920:SF335">
    <property type="entry name" value="GUANYLATE CYCLASE"/>
    <property type="match status" value="1"/>
</dbReference>
<evidence type="ECO:0000256" key="1">
    <source>
        <dbReference type="ARBA" id="ARBA00004141"/>
    </source>
</evidence>
<dbReference type="InterPro" id="IPR001425">
    <property type="entry name" value="Arc/bac/fun_rhodopsins"/>
</dbReference>
<evidence type="ECO:0000256" key="6">
    <source>
        <dbReference type="ARBA" id="ARBA00023136"/>
    </source>
</evidence>
<evidence type="ECO:0000259" key="9">
    <source>
        <dbReference type="PROSITE" id="PS50125"/>
    </source>
</evidence>
<name>A0A507F303_9FUNG</name>
<accession>A0A507F303</accession>
<dbReference type="PROSITE" id="PS50125">
    <property type="entry name" value="GUANYLATE_CYCLASE_2"/>
    <property type="match status" value="1"/>
</dbReference>
<keyword evidence="3 8" id="KW-0812">Transmembrane</keyword>
<protein>
    <recommendedName>
        <fullName evidence="9">Guanylate cyclase domain-containing protein</fullName>
    </recommendedName>
</protein>
<dbReference type="AlphaFoldDB" id="A0A507F303"/>
<dbReference type="Proteomes" id="UP000320333">
    <property type="component" value="Unassembled WGS sequence"/>
</dbReference>
<keyword evidence="11" id="KW-1185">Reference proteome</keyword>
<dbReference type="Gene3D" id="3.30.70.1230">
    <property type="entry name" value="Nucleotide cyclase"/>
    <property type="match status" value="1"/>
</dbReference>
<evidence type="ECO:0000256" key="7">
    <source>
        <dbReference type="ARBA" id="ARBA00023239"/>
    </source>
</evidence>
<evidence type="ECO:0000256" key="5">
    <source>
        <dbReference type="ARBA" id="ARBA00022989"/>
    </source>
</evidence>
<dbReference type="SUPFAM" id="SSF55073">
    <property type="entry name" value="Nucleotide cyclase"/>
    <property type="match status" value="1"/>
</dbReference>
<dbReference type="SMART" id="SM01021">
    <property type="entry name" value="Bac_rhodopsin"/>
    <property type="match status" value="1"/>
</dbReference>
<dbReference type="InterPro" id="IPR050401">
    <property type="entry name" value="Cyclic_nucleotide_synthase"/>
</dbReference>
<dbReference type="GO" id="GO:0001653">
    <property type="term" value="F:peptide receptor activity"/>
    <property type="evidence" value="ECO:0007669"/>
    <property type="project" value="TreeGrafter"/>
</dbReference>